<protein>
    <submittedName>
        <fullName evidence="1">Uncharacterized protein</fullName>
    </submittedName>
</protein>
<dbReference type="EMBL" id="CP069105">
    <property type="protein sequence ID" value="QSS55484.1"/>
    <property type="molecule type" value="Genomic_DNA"/>
</dbReference>
<reference evidence="1" key="1">
    <citation type="submission" date="2021-01" db="EMBL/GenBank/DDBJ databases">
        <title>Chromosome-level genome assembly of a human fungal pathogen reveals clustering of transcriptionally co-regulated genes.</title>
        <authorList>
            <person name="Voorhies M."/>
            <person name="Cohen S."/>
            <person name="Shea T.P."/>
            <person name="Petrus S."/>
            <person name="Munoz J.F."/>
            <person name="Poplawski S."/>
            <person name="Goldman W.E."/>
            <person name="Michael T."/>
            <person name="Cuomo C.A."/>
            <person name="Sil A."/>
            <person name="Beyhan S."/>
        </authorList>
    </citation>
    <scope>NUCLEOTIDE SEQUENCE</scope>
    <source>
        <strain evidence="1">H88</strain>
    </source>
</reference>
<organism evidence="1 2">
    <name type="scientific">Ajellomyces capsulatus (strain H88)</name>
    <name type="common">Darling's disease fungus</name>
    <name type="synonym">Histoplasma capsulatum</name>
    <dbReference type="NCBI Taxonomy" id="544711"/>
    <lineage>
        <taxon>Eukaryota</taxon>
        <taxon>Fungi</taxon>
        <taxon>Dikarya</taxon>
        <taxon>Ascomycota</taxon>
        <taxon>Pezizomycotina</taxon>
        <taxon>Eurotiomycetes</taxon>
        <taxon>Eurotiomycetidae</taxon>
        <taxon>Onygenales</taxon>
        <taxon>Ajellomycetaceae</taxon>
        <taxon>Histoplasma</taxon>
    </lineage>
</organism>
<evidence type="ECO:0000313" key="1">
    <source>
        <dbReference type="EMBL" id="QSS55484.1"/>
    </source>
</evidence>
<dbReference type="Proteomes" id="UP000663419">
    <property type="component" value="Chromosome 4"/>
</dbReference>
<gene>
    <name evidence="1" type="ORF">I7I53_03372</name>
</gene>
<evidence type="ECO:0000313" key="2">
    <source>
        <dbReference type="Proteomes" id="UP000663419"/>
    </source>
</evidence>
<sequence>MISRFRDHLPYVLYPIGICDAYLELQIIGEFDRPLCNATLFAFYHDVRSGLFATVDESRVILTYRGKMDPSMSWEQAFVPGFHICQLAIFPYSRSGDGWLNIRAYTALQSLRTGSWFCLLMESLHVCSLPMCP</sequence>
<dbReference type="AlphaFoldDB" id="A0A8A1LST9"/>
<name>A0A8A1LST9_AJEC8</name>
<accession>A0A8A1LST9</accession>
<proteinExistence type="predicted"/>
<dbReference type="VEuPathDB" id="FungiDB:I7I53_03372"/>